<dbReference type="Proteomes" id="UP000677228">
    <property type="component" value="Unassembled WGS sequence"/>
</dbReference>
<dbReference type="AlphaFoldDB" id="A0A8S2FYK2"/>
<sequence length="34" mass="3542">MSWLTNNIGGHTKRAVTTGFVIGFGNISGIVVGH</sequence>
<proteinExistence type="predicted"/>
<comment type="caution">
    <text evidence="1">The sequence shown here is derived from an EMBL/GenBank/DDBJ whole genome shotgun (WGS) entry which is preliminary data.</text>
</comment>
<dbReference type="EMBL" id="CAJNOK010047204">
    <property type="protein sequence ID" value="CAF1586820.1"/>
    <property type="molecule type" value="Genomic_DNA"/>
</dbReference>
<name>A0A8S2FYK2_9BILA</name>
<evidence type="ECO:0000313" key="1">
    <source>
        <dbReference type="EMBL" id="CAF1586820.1"/>
    </source>
</evidence>
<dbReference type="Proteomes" id="UP000682733">
    <property type="component" value="Unassembled WGS sequence"/>
</dbReference>
<organism evidence="1 3">
    <name type="scientific">Didymodactylos carnosus</name>
    <dbReference type="NCBI Taxonomy" id="1234261"/>
    <lineage>
        <taxon>Eukaryota</taxon>
        <taxon>Metazoa</taxon>
        <taxon>Spiralia</taxon>
        <taxon>Gnathifera</taxon>
        <taxon>Rotifera</taxon>
        <taxon>Eurotatoria</taxon>
        <taxon>Bdelloidea</taxon>
        <taxon>Philodinida</taxon>
        <taxon>Philodinidae</taxon>
        <taxon>Didymodactylos</taxon>
    </lineage>
</organism>
<protein>
    <submittedName>
        <fullName evidence="1">Uncharacterized protein</fullName>
    </submittedName>
</protein>
<feature type="non-terminal residue" evidence="1">
    <location>
        <position position="34"/>
    </location>
</feature>
<dbReference type="EMBL" id="CAJOBA010070452">
    <property type="protein sequence ID" value="CAF4388470.1"/>
    <property type="molecule type" value="Genomic_DNA"/>
</dbReference>
<evidence type="ECO:0000313" key="3">
    <source>
        <dbReference type="Proteomes" id="UP000677228"/>
    </source>
</evidence>
<evidence type="ECO:0000313" key="2">
    <source>
        <dbReference type="EMBL" id="CAF4388470.1"/>
    </source>
</evidence>
<reference evidence="1" key="1">
    <citation type="submission" date="2021-02" db="EMBL/GenBank/DDBJ databases">
        <authorList>
            <person name="Nowell W R."/>
        </authorList>
    </citation>
    <scope>NUCLEOTIDE SEQUENCE</scope>
</reference>
<accession>A0A8S2FYK2</accession>
<gene>
    <name evidence="1" type="ORF">OVA965_LOCUS41304</name>
    <name evidence="2" type="ORF">TMI583_LOCUS42908</name>
</gene>